<dbReference type="InterPro" id="IPR017452">
    <property type="entry name" value="GPCR_Rhodpsn_7TM"/>
</dbReference>
<dbReference type="PANTHER" id="PTHR46641:SF18">
    <property type="entry name" value="G-PROTEIN COUPLED RECEPTORS FAMILY 1 PROFILE DOMAIN-CONTAINING PROTEIN"/>
    <property type="match status" value="1"/>
</dbReference>
<evidence type="ECO:0000256" key="1">
    <source>
        <dbReference type="ARBA" id="ARBA00004370"/>
    </source>
</evidence>
<proteinExistence type="predicted"/>
<feature type="transmembrane region" description="Helical" evidence="5">
    <location>
        <begin position="119"/>
        <end position="140"/>
    </location>
</feature>
<evidence type="ECO:0000259" key="6">
    <source>
        <dbReference type="PROSITE" id="PS50262"/>
    </source>
</evidence>
<dbReference type="InterPro" id="IPR052954">
    <property type="entry name" value="GPCR-Ligand_Int"/>
</dbReference>
<protein>
    <submittedName>
        <fullName evidence="8">Uncharacterized protein LOC101852333</fullName>
    </submittedName>
</protein>
<accession>A0ABM0JUH1</accession>
<keyword evidence="7" id="KW-1185">Reference proteome</keyword>
<evidence type="ECO:0000256" key="5">
    <source>
        <dbReference type="SAM" id="Phobius"/>
    </source>
</evidence>
<feature type="transmembrane region" description="Helical" evidence="5">
    <location>
        <begin position="72"/>
        <end position="99"/>
    </location>
</feature>
<feature type="transmembrane region" description="Helical" evidence="5">
    <location>
        <begin position="152"/>
        <end position="174"/>
    </location>
</feature>
<feature type="transmembrane region" description="Helical" evidence="5">
    <location>
        <begin position="39"/>
        <end position="60"/>
    </location>
</feature>
<dbReference type="Gene3D" id="1.20.1070.10">
    <property type="entry name" value="Rhodopsin 7-helix transmembrane proteins"/>
    <property type="match status" value="1"/>
</dbReference>
<keyword evidence="2 5" id="KW-0812">Transmembrane</keyword>
<feature type="domain" description="G-protein coupled receptors family 1 profile" evidence="6">
    <location>
        <begin position="51"/>
        <end position="327"/>
    </location>
</feature>
<gene>
    <name evidence="8" type="primary">LOC101852333</name>
</gene>
<organism evidence="7 8">
    <name type="scientific">Aplysia californica</name>
    <name type="common">California sea hare</name>
    <dbReference type="NCBI Taxonomy" id="6500"/>
    <lineage>
        <taxon>Eukaryota</taxon>
        <taxon>Metazoa</taxon>
        <taxon>Spiralia</taxon>
        <taxon>Lophotrochozoa</taxon>
        <taxon>Mollusca</taxon>
        <taxon>Gastropoda</taxon>
        <taxon>Heterobranchia</taxon>
        <taxon>Euthyneura</taxon>
        <taxon>Tectipleura</taxon>
        <taxon>Aplysiida</taxon>
        <taxon>Aplysioidea</taxon>
        <taxon>Aplysiidae</taxon>
        <taxon>Aplysia</taxon>
    </lineage>
</organism>
<reference evidence="8" key="1">
    <citation type="submission" date="2025-08" db="UniProtKB">
        <authorList>
            <consortium name="RefSeq"/>
        </authorList>
    </citation>
    <scope>IDENTIFICATION</scope>
</reference>
<evidence type="ECO:0000313" key="7">
    <source>
        <dbReference type="Proteomes" id="UP000694888"/>
    </source>
</evidence>
<dbReference type="PANTHER" id="PTHR46641">
    <property type="entry name" value="FMRFAMIDE RECEPTOR-RELATED"/>
    <property type="match status" value="1"/>
</dbReference>
<evidence type="ECO:0000256" key="3">
    <source>
        <dbReference type="ARBA" id="ARBA00022989"/>
    </source>
</evidence>
<dbReference type="RefSeq" id="XP_005101781.1">
    <property type="nucleotide sequence ID" value="XM_005101724.1"/>
</dbReference>
<dbReference type="GeneID" id="101852333"/>
<dbReference type="PROSITE" id="PS50262">
    <property type="entry name" value="G_PROTEIN_RECEP_F1_2"/>
    <property type="match status" value="1"/>
</dbReference>
<name>A0ABM0JUH1_APLCA</name>
<keyword evidence="4 5" id="KW-0472">Membrane</keyword>
<evidence type="ECO:0000256" key="4">
    <source>
        <dbReference type="ARBA" id="ARBA00023136"/>
    </source>
</evidence>
<feature type="transmembrane region" description="Helical" evidence="5">
    <location>
        <begin position="311"/>
        <end position="328"/>
    </location>
</feature>
<dbReference type="SUPFAM" id="SSF81321">
    <property type="entry name" value="Family A G protein-coupled receptor-like"/>
    <property type="match status" value="1"/>
</dbReference>
<comment type="subcellular location">
    <subcellularLocation>
        <location evidence="1">Membrane</location>
    </subcellularLocation>
</comment>
<feature type="transmembrane region" description="Helical" evidence="5">
    <location>
        <begin position="214"/>
        <end position="231"/>
    </location>
</feature>
<evidence type="ECO:0000313" key="8">
    <source>
        <dbReference type="RefSeq" id="XP_005101781.1"/>
    </source>
</evidence>
<feature type="transmembrane region" description="Helical" evidence="5">
    <location>
        <begin position="267"/>
        <end position="291"/>
    </location>
</feature>
<sequence length="350" mass="40063">MSNSTQIPSAPARQIGIIYDGYFVPREVLHVSQICVVHILQLSLSVFGMCTNIVNILVFAKMSFSNSVIISYLVLSLSDFAFVAGSLLQIIILTLVRVGVKSYVPIHHLICLVQWGPRMFYDVSGLVTVFIALQKCYCVARPLRFKTVFTDVRTFVILLVICSTTAISYVPLYASQGLRWKHVGPYRNQSKLDIWFSEDWQTVFRINDMGNRNVLPTISQIIVLLCLLVLVHRLRAASRFRQQTSTMEKQQDNPEAMSSRDVQAVKAVSLVAAIFVICNFPLVVTTYATLVEPEFNNYRKYHNLYVLIYDLRYTFLLLSASGNMLVYYKYNTNYRERLYQVLPCKRGTKE</sequence>
<dbReference type="Proteomes" id="UP000694888">
    <property type="component" value="Unplaced"/>
</dbReference>
<evidence type="ECO:0000256" key="2">
    <source>
        <dbReference type="ARBA" id="ARBA00022692"/>
    </source>
</evidence>
<keyword evidence="3 5" id="KW-1133">Transmembrane helix</keyword>